<keyword evidence="3" id="KW-1185">Reference proteome</keyword>
<organism evidence="2 3">
    <name type="scientific">Methylophilus luteus</name>
    <dbReference type="NCBI Taxonomy" id="640108"/>
    <lineage>
        <taxon>Bacteria</taxon>
        <taxon>Pseudomonadati</taxon>
        <taxon>Pseudomonadota</taxon>
        <taxon>Betaproteobacteria</taxon>
        <taxon>Nitrosomonadales</taxon>
        <taxon>Methylophilaceae</taxon>
        <taxon>Methylophilus</taxon>
    </lineage>
</organism>
<dbReference type="Proteomes" id="UP001597128">
    <property type="component" value="Unassembled WGS sequence"/>
</dbReference>
<sequence length="72" mass="7401">MKSSLIIGIILIALGSAGLIYKGFSYESKETVAKIGSLEASADITKDVEIPQALSVILIIAGAGIVLVGLKK</sequence>
<proteinExistence type="predicted"/>
<evidence type="ECO:0000313" key="2">
    <source>
        <dbReference type="EMBL" id="MFD0913569.1"/>
    </source>
</evidence>
<reference evidence="3" key="1">
    <citation type="journal article" date="2019" name="Int. J. Syst. Evol. Microbiol.">
        <title>The Global Catalogue of Microorganisms (GCM) 10K type strain sequencing project: providing services to taxonomists for standard genome sequencing and annotation.</title>
        <authorList>
            <consortium name="The Broad Institute Genomics Platform"/>
            <consortium name="The Broad Institute Genome Sequencing Center for Infectious Disease"/>
            <person name="Wu L."/>
            <person name="Ma J."/>
        </authorList>
    </citation>
    <scope>NUCLEOTIDE SEQUENCE [LARGE SCALE GENOMIC DNA]</scope>
    <source>
        <strain evidence="3">CCUG 58412</strain>
    </source>
</reference>
<accession>A0ABW3F548</accession>
<keyword evidence="1" id="KW-0472">Membrane</keyword>
<name>A0ABW3F548_9PROT</name>
<dbReference type="RefSeq" id="WP_379056973.1">
    <property type="nucleotide sequence ID" value="NZ_JBHTKB010000001.1"/>
</dbReference>
<keyword evidence="1" id="KW-0812">Transmembrane</keyword>
<evidence type="ECO:0008006" key="4">
    <source>
        <dbReference type="Google" id="ProtNLM"/>
    </source>
</evidence>
<evidence type="ECO:0000256" key="1">
    <source>
        <dbReference type="SAM" id="Phobius"/>
    </source>
</evidence>
<dbReference type="EMBL" id="JBHTKB010000001">
    <property type="protein sequence ID" value="MFD0913569.1"/>
    <property type="molecule type" value="Genomic_DNA"/>
</dbReference>
<protein>
    <recommendedName>
        <fullName evidence="4">DUF3185 domain-containing protein</fullName>
    </recommendedName>
</protein>
<keyword evidence="1" id="KW-1133">Transmembrane helix</keyword>
<evidence type="ECO:0000313" key="3">
    <source>
        <dbReference type="Proteomes" id="UP001597128"/>
    </source>
</evidence>
<comment type="caution">
    <text evidence="2">The sequence shown here is derived from an EMBL/GenBank/DDBJ whole genome shotgun (WGS) entry which is preliminary data.</text>
</comment>
<feature type="transmembrane region" description="Helical" evidence="1">
    <location>
        <begin position="50"/>
        <end position="70"/>
    </location>
</feature>
<gene>
    <name evidence="2" type="ORF">ACFQ1Z_08420</name>
</gene>